<evidence type="ECO:0000256" key="5">
    <source>
        <dbReference type="PROSITE-ProRule" id="PRU00047"/>
    </source>
</evidence>
<dbReference type="InterPro" id="IPR003036">
    <property type="entry name" value="Gag_P30"/>
</dbReference>
<comment type="subcellular location">
    <subcellularLocation>
        <location evidence="1">Host cell membrane</location>
    </subcellularLocation>
</comment>
<dbReference type="Pfam" id="PF02093">
    <property type="entry name" value="Gag_p30"/>
    <property type="match status" value="1"/>
</dbReference>
<feature type="region of interest" description="Disordered" evidence="6">
    <location>
        <begin position="151"/>
        <end position="200"/>
    </location>
</feature>
<evidence type="ECO:0000313" key="8">
    <source>
        <dbReference type="Ensembl" id="ENSNVIP00000027212.1"/>
    </source>
</evidence>
<proteinExistence type="predicted"/>
<dbReference type="GO" id="GO:0019068">
    <property type="term" value="P:virion assembly"/>
    <property type="evidence" value="ECO:0007669"/>
    <property type="project" value="InterPro"/>
</dbReference>
<dbReference type="InterPro" id="IPR008919">
    <property type="entry name" value="Retrov_capsid_N"/>
</dbReference>
<dbReference type="SUPFAM" id="SSF47836">
    <property type="entry name" value="Retroviral matrix proteins"/>
    <property type="match status" value="1"/>
</dbReference>
<feature type="compositionally biased region" description="Pro residues" evidence="6">
    <location>
        <begin position="183"/>
        <end position="193"/>
    </location>
</feature>
<keyword evidence="5" id="KW-0863">Zinc-finger</keyword>
<keyword evidence="2" id="KW-1032">Host cell membrane</keyword>
<dbReference type="InterPro" id="IPR010999">
    <property type="entry name" value="Retrovr_matrix"/>
</dbReference>
<dbReference type="Pfam" id="PF01140">
    <property type="entry name" value="Gag_MA"/>
    <property type="match status" value="1"/>
</dbReference>
<evidence type="ECO:0000256" key="1">
    <source>
        <dbReference type="ARBA" id="ARBA00004165"/>
    </source>
</evidence>
<dbReference type="SUPFAM" id="SSF57756">
    <property type="entry name" value="Retrovirus zinc finger-like domains"/>
    <property type="match status" value="1"/>
</dbReference>
<dbReference type="InterPro" id="IPR000840">
    <property type="entry name" value="G_retro_matrix"/>
</dbReference>
<dbReference type="Gene3D" id="1.10.375.10">
    <property type="entry name" value="Human Immunodeficiency Virus Type 1 Capsid Protein"/>
    <property type="match status" value="1"/>
</dbReference>
<protein>
    <recommendedName>
        <fullName evidence="7">CCHC-type domain-containing protein</fullName>
    </recommendedName>
</protein>
<feature type="compositionally biased region" description="Polar residues" evidence="6">
    <location>
        <begin position="151"/>
        <end position="175"/>
    </location>
</feature>
<evidence type="ECO:0000256" key="4">
    <source>
        <dbReference type="ARBA" id="ARBA00023136"/>
    </source>
</evidence>
<dbReference type="InterPro" id="IPR036875">
    <property type="entry name" value="Znf_CCHC_sf"/>
</dbReference>
<feature type="region of interest" description="Disordered" evidence="6">
    <location>
        <begin position="112"/>
        <end position="138"/>
    </location>
</feature>
<accession>A0A8C7BP64</accession>
<dbReference type="Ensembl" id="ENSNVIT00000031560.1">
    <property type="protein sequence ID" value="ENSNVIP00000027212.1"/>
    <property type="gene ID" value="ENSNVIG00000021059.1"/>
</dbReference>
<dbReference type="PANTHER" id="PTHR33166">
    <property type="entry name" value="GAG_P30 DOMAIN-CONTAINING PROTEIN"/>
    <property type="match status" value="1"/>
</dbReference>
<evidence type="ECO:0000256" key="3">
    <source>
        <dbReference type="ARBA" id="ARBA00022870"/>
    </source>
</evidence>
<dbReference type="InterPro" id="IPR050462">
    <property type="entry name" value="Retroviral_Gag-Pol_poly"/>
</dbReference>
<dbReference type="InterPro" id="IPR036946">
    <property type="entry name" value="G_retro_matrix_sf"/>
</dbReference>
<dbReference type="GO" id="GO:0008270">
    <property type="term" value="F:zinc ion binding"/>
    <property type="evidence" value="ECO:0007669"/>
    <property type="project" value="UniProtKB-KW"/>
</dbReference>
<dbReference type="Gene3D" id="4.10.60.10">
    <property type="entry name" value="Zinc finger, CCHC-type"/>
    <property type="match status" value="1"/>
</dbReference>
<dbReference type="InterPro" id="IPR001878">
    <property type="entry name" value="Znf_CCHC"/>
</dbReference>
<keyword evidence="4" id="KW-0472">Membrane</keyword>
<dbReference type="GO" id="GO:0003676">
    <property type="term" value="F:nucleic acid binding"/>
    <property type="evidence" value="ECO:0007669"/>
    <property type="project" value="InterPro"/>
</dbReference>
<evidence type="ECO:0000256" key="6">
    <source>
        <dbReference type="SAM" id="MobiDB-lite"/>
    </source>
</evidence>
<dbReference type="Gene3D" id="1.10.150.180">
    <property type="entry name" value="Gamma-retroviral matrix domain"/>
    <property type="match status" value="1"/>
</dbReference>
<keyword evidence="5" id="KW-0862">Zinc</keyword>
<dbReference type="SUPFAM" id="SSF47943">
    <property type="entry name" value="Retrovirus capsid protein, N-terminal core domain"/>
    <property type="match status" value="1"/>
</dbReference>
<keyword evidence="5" id="KW-0479">Metal-binding</keyword>
<dbReference type="GeneTree" id="ENSGT00980000198632"/>
<evidence type="ECO:0000259" key="7">
    <source>
        <dbReference type="PROSITE" id="PS50158"/>
    </source>
</evidence>
<organism evidence="8 9">
    <name type="scientific">Neovison vison</name>
    <name type="common">American mink</name>
    <name type="synonym">Mustela vison</name>
    <dbReference type="NCBI Taxonomy" id="452646"/>
    <lineage>
        <taxon>Eukaryota</taxon>
        <taxon>Metazoa</taxon>
        <taxon>Chordata</taxon>
        <taxon>Craniata</taxon>
        <taxon>Vertebrata</taxon>
        <taxon>Euteleostomi</taxon>
        <taxon>Mammalia</taxon>
        <taxon>Eutheria</taxon>
        <taxon>Laurasiatheria</taxon>
        <taxon>Carnivora</taxon>
        <taxon>Caniformia</taxon>
        <taxon>Musteloidea</taxon>
        <taxon>Mustelidae</taxon>
        <taxon>Mustelinae</taxon>
        <taxon>Neogale</taxon>
    </lineage>
</organism>
<keyword evidence="9" id="KW-1185">Reference proteome</keyword>
<keyword evidence="3" id="KW-1043">Host membrane</keyword>
<evidence type="ECO:0000313" key="9">
    <source>
        <dbReference type="Proteomes" id="UP000694425"/>
    </source>
</evidence>
<reference evidence="8" key="2">
    <citation type="submission" date="2025-09" db="UniProtKB">
        <authorList>
            <consortium name="Ensembl"/>
        </authorList>
    </citation>
    <scope>IDENTIFICATION</scope>
</reference>
<dbReference type="PROSITE" id="PS50158">
    <property type="entry name" value="ZF_CCHC"/>
    <property type="match status" value="1"/>
</dbReference>
<dbReference type="Pfam" id="PF00098">
    <property type="entry name" value="zf-CCHC"/>
    <property type="match status" value="1"/>
</dbReference>
<dbReference type="SMART" id="SM00343">
    <property type="entry name" value="ZnF_C2HC"/>
    <property type="match status" value="1"/>
</dbReference>
<name>A0A8C7BP64_NEOVI</name>
<dbReference type="AlphaFoldDB" id="A0A8C7BP64"/>
<sequence>MGQTESKGPMTHLGLVLEHFKDFQGKATHSGDTVYPGKLKTLCQLEWPNFSTGWPPEGTFALAQIYSTLSEVLDLHRDQVPYIVAWRYLIEEPPSWLKSHLPPANEIISLPLRKVGAPKPEQTDEGDSGKETILPPSDMEDAEFTPLYLSSKSDSRSQNVFTSPPHTRSGSTYGITMQRDCPDPSPFPYPPQPSSTSPVWSVPMLPLREVALPEGKGRPFLSYIPFSSSDIYNWKTQHKSFSDPLQDLISLLETVFLTHQPTWVDVQQLLMALFNGEERDRIMRETHKVISERLGRDLDPRWMEDYCPRELPDWDPNSDEGKESLCFYRQALLGGLRAAARRPINLSKSSTVTQGKNESPGAFLERLIEAYKMYSPINPEAPENQRAMNLAFASQSAPDIRRKLQKIEGFEGKNLTELVGIAEKVFSNRDAQEDEKETKKLVKVLALYEAGRRRLGDSKWKEKPKQREGRREDLDSNQCAYCKEKGHWARECPKKKTEMLATRD</sequence>
<dbReference type="Proteomes" id="UP000694425">
    <property type="component" value="Unplaced"/>
</dbReference>
<feature type="domain" description="CCHC-type" evidence="7">
    <location>
        <begin position="479"/>
        <end position="494"/>
    </location>
</feature>
<reference evidence="8" key="1">
    <citation type="submission" date="2025-08" db="UniProtKB">
        <authorList>
            <consortium name="Ensembl"/>
        </authorList>
    </citation>
    <scope>IDENTIFICATION</scope>
</reference>
<evidence type="ECO:0000256" key="2">
    <source>
        <dbReference type="ARBA" id="ARBA00022511"/>
    </source>
</evidence>